<feature type="compositionally biased region" description="Polar residues" evidence="2">
    <location>
        <begin position="1013"/>
        <end position="1022"/>
    </location>
</feature>
<dbReference type="InterPro" id="IPR014720">
    <property type="entry name" value="dsRBD_dom"/>
</dbReference>
<dbReference type="GO" id="GO:0003723">
    <property type="term" value="F:RNA binding"/>
    <property type="evidence" value="ECO:0007669"/>
    <property type="project" value="UniProtKB-UniRule"/>
</dbReference>
<protein>
    <recommendedName>
        <fullName evidence="3">DRBM domain-containing protein</fullName>
    </recommendedName>
</protein>
<feature type="compositionally biased region" description="Polar residues" evidence="2">
    <location>
        <begin position="25"/>
        <end position="34"/>
    </location>
</feature>
<keyword evidence="5" id="KW-1185">Reference proteome</keyword>
<dbReference type="EMBL" id="BLLK01000022">
    <property type="protein sequence ID" value="GFH46757.1"/>
    <property type="molecule type" value="Genomic_DNA"/>
</dbReference>
<reference evidence="4 5" key="1">
    <citation type="journal article" date="2021" name="Sci. Rep.">
        <title>The genome of the diatom Chaetoceros tenuissimus carries an ancient integrated fragment of an extant virus.</title>
        <authorList>
            <person name="Hongo Y."/>
            <person name="Kimura K."/>
            <person name="Takaki Y."/>
            <person name="Yoshida Y."/>
            <person name="Baba S."/>
            <person name="Kobayashi G."/>
            <person name="Nagasaki K."/>
            <person name="Hano T."/>
            <person name="Tomaru Y."/>
        </authorList>
    </citation>
    <scope>NUCLEOTIDE SEQUENCE [LARGE SCALE GENOMIC DNA]</scope>
    <source>
        <strain evidence="4 5">NIES-3715</strain>
    </source>
</reference>
<feature type="compositionally biased region" description="Polar residues" evidence="2">
    <location>
        <begin position="201"/>
        <end position="217"/>
    </location>
</feature>
<feature type="region of interest" description="Disordered" evidence="2">
    <location>
        <begin position="998"/>
        <end position="1047"/>
    </location>
</feature>
<feature type="compositionally biased region" description="Polar residues" evidence="2">
    <location>
        <begin position="263"/>
        <end position="281"/>
    </location>
</feature>
<feature type="region of interest" description="Disordered" evidence="2">
    <location>
        <begin position="1"/>
        <end position="78"/>
    </location>
</feature>
<dbReference type="Gene3D" id="3.30.160.20">
    <property type="match status" value="1"/>
</dbReference>
<proteinExistence type="predicted"/>
<feature type="region of interest" description="Disordered" evidence="2">
    <location>
        <begin position="704"/>
        <end position="731"/>
    </location>
</feature>
<gene>
    <name evidence="4" type="ORF">CTEN210_03231</name>
</gene>
<sequence length="1047" mass="116661">MSKETTSLPELEPHHPEDSLYIEEASTTNITDSAPSKKKIRNQMNEDEKAQIDSDDQHFRSPEEDTGQQQPAHNLHQNMNPNPYHFQENMYMAGHNQQSHFAPLDPILQVQYYQDRMRDHAAAYAQYASAAAGAALAAAQIASTGTFYPSLPHPMNFYPNTNNQLNSFGNSFAGPTSNTNGTAPANTFAFGYPGHGPPPHSQAQVQVNQTTNIQSHNTHQRSMEGMNSKKQKRFPTHTSQHDNEDESNSQSSMYHKSRRRRPNTQNNYNQSPSRHNQQMNRQGKKAKRVSGKLLELEGRTGVSALTDLCQKRHWSPPKFVATEISNCNQANDTASSVSSGYMNGYVGFSTSVQVNNVILARGKGGSKKSAQQDAARKAISVLYPGTVFDANGILLDLGSTDRSSLIFENCSTQVKKKKDNVIGNSLKDLEENMAERFSIGVNEVMDRGSPAPSEDSSISTAVSIKRSKNASTTVVTGGPLIQHKDRPKNRLSFPSASTTSGFSSASEDVDDDEFLQSSGAHICSVLLNVMVQIDSRIKEQPSYTYDTCENPVNVAQQIKNEKDQYVKGDKVKLNSSKRKGTGYSAVMSKRRSATSITGKTVTIHRSSFVCTASLRLHTKITDDTEKVSLGEANTYSSQKGSTFEGEDVTNFTTEILEAIGTGSTKRESRHIASAKLLAKLFPHCKNMVEVKLAAEAAREEYAASKSKLKRRAQTEGDKKAKREKNKNEQEIHPTNEYMNFLYSKADDPILRSNMLRVVQGDTKKSRISVSSADDLAKLSLSDSTDFTDSEISLPSLESPCRKIDLYTDRRKHFEELIERSLQQVNEAVDEKKLSYLKEEDLSKTILRRANIGDVQYIDKLRSKSSKTQIYSPKSKPQASSKVAESAMDLLSAVNDQFGDNSVVLMLSRAIASSDEPPLGYAVLTRTFSLQKGNLLVVSEFENEVHFPRERLVECLEEFGEKMKCKVEVEAPNNSTSNNIFLTETQLQKLVQSYVNHSKRPQFPHGKKSKFDESSNQFQSRKLQSVKEVENEDDDIKNDQHKKRLKLN</sequence>
<evidence type="ECO:0000313" key="5">
    <source>
        <dbReference type="Proteomes" id="UP001054902"/>
    </source>
</evidence>
<feature type="compositionally biased region" description="Polar residues" evidence="2">
    <location>
        <begin position="67"/>
        <end position="78"/>
    </location>
</feature>
<comment type="caution">
    <text evidence="4">The sequence shown here is derived from an EMBL/GenBank/DDBJ whole genome shotgun (WGS) entry which is preliminary data.</text>
</comment>
<evidence type="ECO:0000256" key="2">
    <source>
        <dbReference type="SAM" id="MobiDB-lite"/>
    </source>
</evidence>
<feature type="region of interest" description="Disordered" evidence="2">
    <location>
        <begin position="476"/>
        <end position="507"/>
    </location>
</feature>
<feature type="compositionally biased region" description="Basic and acidic residues" evidence="2">
    <location>
        <begin position="44"/>
        <end position="63"/>
    </location>
</feature>
<dbReference type="SMART" id="SM00358">
    <property type="entry name" value="DSRM"/>
    <property type="match status" value="1"/>
</dbReference>
<keyword evidence="1" id="KW-0694">RNA-binding</keyword>
<feature type="compositionally biased region" description="Basic residues" evidence="2">
    <location>
        <begin position="998"/>
        <end position="1007"/>
    </location>
</feature>
<dbReference type="PROSITE" id="PS50137">
    <property type="entry name" value="DS_RBD"/>
    <property type="match status" value="1"/>
</dbReference>
<feature type="compositionally biased region" description="Basic and acidic residues" evidence="2">
    <location>
        <begin position="712"/>
        <end position="731"/>
    </location>
</feature>
<feature type="region of interest" description="Disordered" evidence="2">
    <location>
        <begin position="171"/>
        <end position="290"/>
    </location>
</feature>
<dbReference type="Pfam" id="PF00035">
    <property type="entry name" value="dsrm"/>
    <property type="match status" value="1"/>
</dbReference>
<evidence type="ECO:0000313" key="4">
    <source>
        <dbReference type="EMBL" id="GFH46757.1"/>
    </source>
</evidence>
<dbReference type="AlphaFoldDB" id="A0AAD3H136"/>
<accession>A0AAD3H136</accession>
<feature type="compositionally biased region" description="Polar residues" evidence="2">
    <location>
        <begin position="171"/>
        <end position="185"/>
    </location>
</feature>
<feature type="domain" description="DRBM" evidence="3">
    <location>
        <begin position="300"/>
        <end position="384"/>
    </location>
</feature>
<dbReference type="Proteomes" id="UP001054902">
    <property type="component" value="Unassembled WGS sequence"/>
</dbReference>
<name>A0AAD3H136_9STRA</name>
<feature type="compositionally biased region" description="Low complexity" evidence="2">
    <location>
        <begin position="492"/>
        <end position="506"/>
    </location>
</feature>
<dbReference type="SUPFAM" id="SSF54768">
    <property type="entry name" value="dsRNA-binding domain-like"/>
    <property type="match status" value="1"/>
</dbReference>
<evidence type="ECO:0000256" key="1">
    <source>
        <dbReference type="PROSITE-ProRule" id="PRU00266"/>
    </source>
</evidence>
<evidence type="ECO:0000259" key="3">
    <source>
        <dbReference type="PROSITE" id="PS50137"/>
    </source>
</evidence>
<organism evidence="4 5">
    <name type="scientific">Chaetoceros tenuissimus</name>
    <dbReference type="NCBI Taxonomy" id="426638"/>
    <lineage>
        <taxon>Eukaryota</taxon>
        <taxon>Sar</taxon>
        <taxon>Stramenopiles</taxon>
        <taxon>Ochrophyta</taxon>
        <taxon>Bacillariophyta</taxon>
        <taxon>Coscinodiscophyceae</taxon>
        <taxon>Chaetocerotophycidae</taxon>
        <taxon>Chaetocerotales</taxon>
        <taxon>Chaetocerotaceae</taxon>
        <taxon>Chaetoceros</taxon>
    </lineage>
</organism>